<dbReference type="PANTHER" id="PTHR24198:SF165">
    <property type="entry name" value="ANKYRIN REPEAT-CONTAINING PROTEIN-RELATED"/>
    <property type="match status" value="1"/>
</dbReference>
<dbReference type="InterPro" id="IPR002110">
    <property type="entry name" value="Ankyrin_rpt"/>
</dbReference>
<accession>A0A2N1PJ87</accession>
<sequence>MVWQVIGRPRQSMARSCTVLFLSFMVLGLFCSGSDGLAQESPGSTGRSGSSGSSNQPFTQKDYEARFFNWLQSIYLPMAAKDNIESNRILPCLKGLANQPDAPSWLELSKLSEEGKSTAASNSEKPTLQLLRGIVLNKTGDYVQSVDILIQALNTMNGKDYPIAGFFIPISLIIEGEYKSGRGSEKKYRKYCKLMCKSLVGGIIRGQFPGDDIEIAYRLPSDILGKPIADRQWLDFWEILENRGDIDPWFKAMARGKYWISSAWELRTEARNPDFGKNENEEFGLRLKKAADSFKDASYIRKNWPEPFSELMVVSMAGLESEGGSKKGCLGFATHCQVDYPKVFLQYAWTLRPRWGGSHEKMLKFARDCLDISKRNTDVPLFYFRMLRDIAEELPPATWRSLYRREDVRGDLEKIFGMISAPDTFTTDSFTTAIGSLREKKIEVLRGIVKMWQGDYEAAAKILRPRRNTVDLSDGFWRRPLTWQERSWDSLMAELDLALGKGGDDFQKALDLSRVGNSESKSRAVELFMKLEERFRDDPEALKVIADNCATLFLKSNWDAFRDLRSLFNVAVFEGSQRAVSYLLERNHHLDITAAGGLDGLLIACQKGNVELVAYLLDHGFKGTSRNEKGSTAVHEACRHKDHRLLQYLLEHGLSPSTPNDFGSTPLHMAAQYSTVETVRLLIEAGCPVNALTSDNWSALTTALRYSHDDIACELISRGADVHVVTSEDNGLAGLAASFCKPETLKMLLKAGVEINSCDKYGRTALILACNYGREAQAEILLDAGADPHVKNSEGWGVIHFATLRSLHNIVRRLVKAGADINLYHSGHWAPIHYAVRYSDLKMVQLMVELGAKLESPTGDGTIPLHLAISMKKGDMAECLIKGGADLLARNQQGITAYDRLKSTPLVNPNLLNPSRRHD</sequence>
<keyword evidence="2 3" id="KW-0040">ANK repeat</keyword>
<dbReference type="AlphaFoldDB" id="A0A2N1PJ87"/>
<evidence type="ECO:0000256" key="3">
    <source>
        <dbReference type="PROSITE-ProRule" id="PRU00023"/>
    </source>
</evidence>
<feature type="repeat" description="ANK" evidence="3">
    <location>
        <begin position="629"/>
        <end position="661"/>
    </location>
</feature>
<gene>
    <name evidence="4" type="ORF">CVV64_18985</name>
</gene>
<dbReference type="EMBL" id="PGXC01000048">
    <property type="protein sequence ID" value="PKK88404.1"/>
    <property type="molecule type" value="Genomic_DNA"/>
</dbReference>
<feature type="repeat" description="ANK" evidence="3">
    <location>
        <begin position="662"/>
        <end position="694"/>
    </location>
</feature>
<comment type="caution">
    <text evidence="4">The sequence shown here is derived from an EMBL/GenBank/DDBJ whole genome shotgun (WGS) entry which is preliminary data.</text>
</comment>
<organism evidence="4 5">
    <name type="scientific">Candidatus Wallbacteria bacterium HGW-Wallbacteria-1</name>
    <dbReference type="NCBI Taxonomy" id="2013854"/>
    <lineage>
        <taxon>Bacteria</taxon>
        <taxon>Candidatus Walliibacteriota</taxon>
    </lineage>
</organism>
<dbReference type="PROSITE" id="PS50088">
    <property type="entry name" value="ANK_REPEAT"/>
    <property type="match status" value="6"/>
</dbReference>
<protein>
    <submittedName>
        <fullName evidence="4">Uncharacterized protein</fullName>
    </submittedName>
</protein>
<evidence type="ECO:0000256" key="1">
    <source>
        <dbReference type="ARBA" id="ARBA00022737"/>
    </source>
</evidence>
<reference evidence="4 5" key="1">
    <citation type="journal article" date="2017" name="ISME J.">
        <title>Potential for microbial H2 and metal transformations associated with novel bacteria and archaea in deep terrestrial subsurface sediments.</title>
        <authorList>
            <person name="Hernsdorf A.W."/>
            <person name="Amano Y."/>
            <person name="Miyakawa K."/>
            <person name="Ise K."/>
            <person name="Suzuki Y."/>
            <person name="Anantharaman K."/>
            <person name="Probst A."/>
            <person name="Burstein D."/>
            <person name="Thomas B.C."/>
            <person name="Banfield J.F."/>
        </authorList>
    </citation>
    <scope>NUCLEOTIDE SEQUENCE [LARGE SCALE GENOMIC DNA]</scope>
    <source>
        <strain evidence="4">HGW-Wallbacteria-1</strain>
    </source>
</reference>
<dbReference type="PANTHER" id="PTHR24198">
    <property type="entry name" value="ANKYRIN REPEAT AND PROTEIN KINASE DOMAIN-CONTAINING PROTEIN"/>
    <property type="match status" value="1"/>
</dbReference>
<dbReference type="SMART" id="SM00248">
    <property type="entry name" value="ANK"/>
    <property type="match status" value="10"/>
</dbReference>
<proteinExistence type="predicted"/>
<dbReference type="InterPro" id="IPR036770">
    <property type="entry name" value="Ankyrin_rpt-contain_sf"/>
</dbReference>
<dbReference type="SUPFAM" id="SSF48403">
    <property type="entry name" value="Ankyrin repeat"/>
    <property type="match status" value="1"/>
</dbReference>
<keyword evidence="1" id="KW-0677">Repeat</keyword>
<dbReference type="Gene3D" id="1.25.40.20">
    <property type="entry name" value="Ankyrin repeat-containing domain"/>
    <property type="match status" value="1"/>
</dbReference>
<dbReference type="PROSITE" id="PS50297">
    <property type="entry name" value="ANK_REP_REGION"/>
    <property type="match status" value="5"/>
</dbReference>
<feature type="repeat" description="ANK" evidence="3">
    <location>
        <begin position="794"/>
        <end position="826"/>
    </location>
</feature>
<evidence type="ECO:0000256" key="2">
    <source>
        <dbReference type="ARBA" id="ARBA00023043"/>
    </source>
</evidence>
<dbReference type="Pfam" id="PF00023">
    <property type="entry name" value="Ank"/>
    <property type="match status" value="1"/>
</dbReference>
<dbReference type="PRINTS" id="PR01415">
    <property type="entry name" value="ANKYRIN"/>
</dbReference>
<evidence type="ECO:0000313" key="4">
    <source>
        <dbReference type="EMBL" id="PKK88404.1"/>
    </source>
</evidence>
<feature type="repeat" description="ANK" evidence="3">
    <location>
        <begin position="761"/>
        <end position="793"/>
    </location>
</feature>
<name>A0A2N1PJ87_9BACT</name>
<evidence type="ECO:0000313" key="5">
    <source>
        <dbReference type="Proteomes" id="UP000233256"/>
    </source>
</evidence>
<dbReference type="Proteomes" id="UP000233256">
    <property type="component" value="Unassembled WGS sequence"/>
</dbReference>
<feature type="repeat" description="ANK" evidence="3">
    <location>
        <begin position="860"/>
        <end position="892"/>
    </location>
</feature>
<dbReference type="Pfam" id="PF12796">
    <property type="entry name" value="Ank_2"/>
    <property type="match status" value="2"/>
</dbReference>
<feature type="repeat" description="ANK" evidence="3">
    <location>
        <begin position="827"/>
        <end position="859"/>
    </location>
</feature>